<keyword evidence="5" id="KW-1185">Reference proteome</keyword>
<protein>
    <submittedName>
        <fullName evidence="1">Uncharacterized protein</fullName>
    </submittedName>
</protein>
<dbReference type="EMBL" id="JYDV01000033">
    <property type="protein sequence ID" value="KRZ39652.1"/>
    <property type="molecule type" value="Genomic_DNA"/>
</dbReference>
<reference evidence="4 5" key="1">
    <citation type="submission" date="2015-01" db="EMBL/GenBank/DDBJ databases">
        <title>Evolution of Trichinella species and genotypes.</title>
        <authorList>
            <person name="Korhonen P.K."/>
            <person name="Edoardo P."/>
            <person name="Giuseppe L.R."/>
            <person name="Gasser R.B."/>
        </authorList>
    </citation>
    <scope>NUCLEOTIDE SEQUENCE [LARGE SCALE GENOMIC DNA]</scope>
    <source>
        <strain evidence="1">ISS13</strain>
        <strain evidence="3">ISS176</strain>
        <strain evidence="2">ISS588</strain>
    </source>
</reference>
<sequence>MTIFFFWSLYYPCTQQMKVFCKILNNVCKTKKLKKKFIFLVLVLLILCNKALFQSRELIDRQQLGTNDCLKKTSPMEKQHCRAI</sequence>
<organism evidence="1 4">
    <name type="scientific">Trichinella pseudospiralis</name>
    <name type="common">Parasitic roundworm</name>
    <dbReference type="NCBI Taxonomy" id="6337"/>
    <lineage>
        <taxon>Eukaryota</taxon>
        <taxon>Metazoa</taxon>
        <taxon>Ecdysozoa</taxon>
        <taxon>Nematoda</taxon>
        <taxon>Enoplea</taxon>
        <taxon>Dorylaimia</taxon>
        <taxon>Trichinellida</taxon>
        <taxon>Trichinellidae</taxon>
        <taxon>Trichinella</taxon>
    </lineage>
</organism>
<evidence type="ECO:0000313" key="1">
    <source>
        <dbReference type="EMBL" id="KRY71180.1"/>
    </source>
</evidence>
<accession>A0A0V1EC23</accession>
<gene>
    <name evidence="1" type="ORF">T4A_7304</name>
    <name evidence="2" type="ORF">T4B_9747</name>
    <name evidence="3" type="ORF">T4C_933</name>
</gene>
<dbReference type="Proteomes" id="UP000054632">
    <property type="component" value="Unassembled WGS sequence"/>
</dbReference>
<evidence type="ECO:0000313" key="2">
    <source>
        <dbReference type="EMBL" id="KRZ22929.1"/>
    </source>
</evidence>
<evidence type="ECO:0000313" key="3">
    <source>
        <dbReference type="EMBL" id="KRZ39652.1"/>
    </source>
</evidence>
<proteinExistence type="predicted"/>
<evidence type="ECO:0000313" key="5">
    <source>
        <dbReference type="Proteomes" id="UP000054805"/>
    </source>
</evidence>
<dbReference type="Proteomes" id="UP000054805">
    <property type="component" value="Unassembled WGS sequence"/>
</dbReference>
<dbReference type="EMBL" id="JYDS01000159">
    <property type="protein sequence ID" value="KRZ22929.1"/>
    <property type="molecule type" value="Genomic_DNA"/>
</dbReference>
<dbReference type="AlphaFoldDB" id="A0A0V1EC23"/>
<evidence type="ECO:0000313" key="4">
    <source>
        <dbReference type="Proteomes" id="UP000054632"/>
    </source>
</evidence>
<dbReference type="EMBL" id="JYDR01000061">
    <property type="protein sequence ID" value="KRY71180.1"/>
    <property type="molecule type" value="Genomic_DNA"/>
</dbReference>
<dbReference type="Proteomes" id="UP000054826">
    <property type="component" value="Unassembled WGS sequence"/>
</dbReference>
<comment type="caution">
    <text evidence="1">The sequence shown here is derived from an EMBL/GenBank/DDBJ whole genome shotgun (WGS) entry which is preliminary data.</text>
</comment>
<name>A0A0V1EC23_TRIPS</name>